<dbReference type="SUPFAM" id="SSF46785">
    <property type="entry name" value="Winged helix' DNA-binding domain"/>
    <property type="match status" value="1"/>
</dbReference>
<dbReference type="InterPro" id="IPR058163">
    <property type="entry name" value="LysR-type_TF_proteobact-type"/>
</dbReference>
<dbReference type="AlphaFoldDB" id="A0A285HL82"/>
<dbReference type="Pfam" id="PF03466">
    <property type="entry name" value="LysR_substrate"/>
    <property type="match status" value="1"/>
</dbReference>
<dbReference type="PANTHER" id="PTHR30537:SF26">
    <property type="entry name" value="GLYCINE CLEAVAGE SYSTEM TRANSCRIPTIONAL ACTIVATOR"/>
    <property type="match status" value="1"/>
</dbReference>
<accession>A0A285HL82</accession>
<comment type="similarity">
    <text evidence="1">Belongs to the LysR transcriptional regulatory family.</text>
</comment>
<organism evidence="7 8">
    <name type="scientific">Pseudooceanicola antarcticus</name>
    <dbReference type="NCBI Taxonomy" id="1247613"/>
    <lineage>
        <taxon>Bacteria</taxon>
        <taxon>Pseudomonadati</taxon>
        <taxon>Pseudomonadota</taxon>
        <taxon>Alphaproteobacteria</taxon>
        <taxon>Rhodobacterales</taxon>
        <taxon>Paracoccaceae</taxon>
        <taxon>Pseudooceanicola</taxon>
    </lineage>
</organism>
<evidence type="ECO:0000256" key="4">
    <source>
        <dbReference type="ARBA" id="ARBA00023163"/>
    </source>
</evidence>
<keyword evidence="4" id="KW-0804">Transcription</keyword>
<dbReference type="GO" id="GO:0006351">
    <property type="term" value="P:DNA-templated transcription"/>
    <property type="evidence" value="ECO:0007669"/>
    <property type="project" value="TreeGrafter"/>
</dbReference>
<dbReference type="EMBL" id="OBEA01000001">
    <property type="protein sequence ID" value="SNY36482.1"/>
    <property type="molecule type" value="Genomic_DNA"/>
</dbReference>
<dbReference type="EMBL" id="PGTD01000017">
    <property type="protein sequence ID" value="PJE27852.1"/>
    <property type="molecule type" value="Genomic_DNA"/>
</dbReference>
<evidence type="ECO:0000313" key="7">
    <source>
        <dbReference type="EMBL" id="SNY36482.1"/>
    </source>
</evidence>
<protein>
    <submittedName>
        <fullName evidence="6">LysR family transcriptional regulator</fullName>
    </submittedName>
    <submittedName>
        <fullName evidence="7">Transcriptional regulator, LysR family</fullName>
    </submittedName>
</protein>
<dbReference type="GO" id="GO:0043565">
    <property type="term" value="F:sequence-specific DNA binding"/>
    <property type="evidence" value="ECO:0007669"/>
    <property type="project" value="TreeGrafter"/>
</dbReference>
<keyword evidence="9" id="KW-1185">Reference proteome</keyword>
<dbReference type="SUPFAM" id="SSF53850">
    <property type="entry name" value="Periplasmic binding protein-like II"/>
    <property type="match status" value="1"/>
</dbReference>
<reference evidence="6 9" key="2">
    <citation type="journal article" date="2018" name="Int. J. Syst. Evol. Microbiol.">
        <title>Pseudooceanicola lipolyticus sp. nov., a marine alphaproteobacterium, reclassification of Oceanicola flagellatus as Pseudooceanicola flagellatus comb. nov. and emended description of the genus Pseudooceanicola.</title>
        <authorList>
            <person name="Huang M.-M."/>
            <person name="Guo L.-L."/>
            <person name="Wu Y.-H."/>
            <person name="Lai Q.-L."/>
            <person name="Shao Z.-Z."/>
            <person name="Wang C.-S."/>
            <person name="Wu M."/>
            <person name="Xu X.-W."/>
        </authorList>
    </citation>
    <scope>NUCLEOTIDE SEQUENCE [LARGE SCALE GENOMIC DNA]</scope>
    <source>
        <strain evidence="6 9">Ar-45</strain>
    </source>
</reference>
<dbReference type="OrthoDB" id="7328368at2"/>
<name>A0A285HL82_9RHOB</name>
<evidence type="ECO:0000313" key="8">
    <source>
        <dbReference type="Proteomes" id="UP000231655"/>
    </source>
</evidence>
<evidence type="ECO:0000256" key="3">
    <source>
        <dbReference type="ARBA" id="ARBA00023125"/>
    </source>
</evidence>
<dbReference type="Gene3D" id="1.10.10.10">
    <property type="entry name" value="Winged helix-like DNA-binding domain superfamily/Winged helix DNA-binding domain"/>
    <property type="match status" value="1"/>
</dbReference>
<keyword evidence="3" id="KW-0238">DNA-binding</keyword>
<dbReference type="InterPro" id="IPR036388">
    <property type="entry name" value="WH-like_DNA-bd_sf"/>
</dbReference>
<dbReference type="PROSITE" id="PS50931">
    <property type="entry name" value="HTH_LYSR"/>
    <property type="match status" value="1"/>
</dbReference>
<proteinExistence type="inferred from homology"/>
<dbReference type="Gene3D" id="3.40.190.10">
    <property type="entry name" value="Periplasmic binding protein-like II"/>
    <property type="match status" value="2"/>
</dbReference>
<evidence type="ECO:0000256" key="1">
    <source>
        <dbReference type="ARBA" id="ARBA00009437"/>
    </source>
</evidence>
<dbReference type="GO" id="GO:0003700">
    <property type="term" value="F:DNA-binding transcription factor activity"/>
    <property type="evidence" value="ECO:0007669"/>
    <property type="project" value="InterPro"/>
</dbReference>
<gene>
    <name evidence="6" type="ORF">CVM39_14895</name>
    <name evidence="7" type="ORF">SAMN06297129_0176</name>
</gene>
<dbReference type="Proteomes" id="UP000231655">
    <property type="component" value="Unassembled WGS sequence"/>
</dbReference>
<evidence type="ECO:0000313" key="9">
    <source>
        <dbReference type="Proteomes" id="UP000231702"/>
    </source>
</evidence>
<reference evidence="7 8" key="1">
    <citation type="submission" date="2017-09" db="EMBL/GenBank/DDBJ databases">
        <authorList>
            <person name="Ehlers B."/>
            <person name="Leendertz F.H."/>
        </authorList>
    </citation>
    <scope>NUCLEOTIDE SEQUENCE [LARGE SCALE GENOMIC DNA]</scope>
    <source>
        <strain evidence="7 8">CGMCC 1.12662</strain>
    </source>
</reference>
<evidence type="ECO:0000256" key="2">
    <source>
        <dbReference type="ARBA" id="ARBA00023015"/>
    </source>
</evidence>
<dbReference type="InterPro" id="IPR000847">
    <property type="entry name" value="LysR_HTH_N"/>
</dbReference>
<dbReference type="Pfam" id="PF00126">
    <property type="entry name" value="HTH_1"/>
    <property type="match status" value="1"/>
</dbReference>
<sequence length="297" mass="32518">MHPLQTAPLNALRAAEATARLGSLRAAAQELGVSPGAVSQQIARAESALGRPLFDRRPGGLRPAEGTEEIFLHLREGFSRLTAAVELTRRDRAHILTISVAPIFAARWLIWRLPEFTRAHPEIKVRLDSSIQLVDPNAGDVDFAIRIGPGGYQGLTVERLLEQRVIPVCSADWAAKLQTPADLAHVPIIRDARAMFDWDVWLGPEGLSRQILGEGPEFNEASLGLDSAMAGEGVLLAFETLCHDALERGQVAAPFPRYHPTGLSYWLVSARDRSLSLPQRRFRSWLKDSLASSGMGS</sequence>
<feature type="domain" description="HTH lysR-type" evidence="5">
    <location>
        <begin position="9"/>
        <end position="64"/>
    </location>
</feature>
<dbReference type="Proteomes" id="UP000231702">
    <property type="component" value="Unassembled WGS sequence"/>
</dbReference>
<evidence type="ECO:0000313" key="6">
    <source>
        <dbReference type="EMBL" id="PJE27852.1"/>
    </source>
</evidence>
<dbReference type="InterPro" id="IPR005119">
    <property type="entry name" value="LysR_subst-bd"/>
</dbReference>
<dbReference type="CDD" id="cd08432">
    <property type="entry name" value="PBP2_GcdR_TrpI_HvrB_AmpR_like"/>
    <property type="match status" value="1"/>
</dbReference>
<keyword evidence="2" id="KW-0805">Transcription regulation</keyword>
<dbReference type="RefSeq" id="WP_097143989.1">
    <property type="nucleotide sequence ID" value="NZ_OBEA01000001.1"/>
</dbReference>
<dbReference type="PANTHER" id="PTHR30537">
    <property type="entry name" value="HTH-TYPE TRANSCRIPTIONAL REGULATOR"/>
    <property type="match status" value="1"/>
</dbReference>
<evidence type="ECO:0000259" key="5">
    <source>
        <dbReference type="PROSITE" id="PS50931"/>
    </source>
</evidence>
<dbReference type="InterPro" id="IPR036390">
    <property type="entry name" value="WH_DNA-bd_sf"/>
</dbReference>